<dbReference type="GO" id="GO:0005525">
    <property type="term" value="F:GTP binding"/>
    <property type="evidence" value="ECO:0007669"/>
    <property type="project" value="UniProtKB-KW"/>
</dbReference>
<gene>
    <name evidence="4" type="ORF">NAEGRDRAFT_66644</name>
</gene>
<dbReference type="InterPro" id="IPR027417">
    <property type="entry name" value="P-loop_NTPase"/>
</dbReference>
<dbReference type="SUPFAM" id="SSF52540">
    <property type="entry name" value="P-loop containing nucleoside triphosphate hydrolases"/>
    <property type="match status" value="1"/>
</dbReference>
<proteinExistence type="predicted"/>
<dbReference type="eggNOG" id="KOG0393">
    <property type="taxonomic scope" value="Eukaryota"/>
</dbReference>
<dbReference type="Proteomes" id="UP000006671">
    <property type="component" value="Unassembled WGS sequence"/>
</dbReference>
<evidence type="ECO:0000256" key="2">
    <source>
        <dbReference type="ARBA" id="ARBA00023134"/>
    </source>
</evidence>
<protein>
    <submittedName>
        <fullName evidence="4">Small GTPase</fullName>
    </submittedName>
</protein>
<dbReference type="InterPro" id="IPR001806">
    <property type="entry name" value="Small_GTPase"/>
</dbReference>
<dbReference type="GO" id="GO:0007264">
    <property type="term" value="P:small GTPase-mediated signal transduction"/>
    <property type="evidence" value="ECO:0007669"/>
    <property type="project" value="InterPro"/>
</dbReference>
<dbReference type="STRING" id="5762.D2VCP3"/>
<dbReference type="PANTHER" id="PTHR24072">
    <property type="entry name" value="RHO FAMILY GTPASE"/>
    <property type="match status" value="1"/>
</dbReference>
<keyword evidence="2" id="KW-0342">GTP-binding</keyword>
<evidence type="ECO:0000256" key="1">
    <source>
        <dbReference type="ARBA" id="ARBA00022741"/>
    </source>
</evidence>
<dbReference type="Gene3D" id="3.40.50.300">
    <property type="entry name" value="P-loop containing nucleotide triphosphate hydrolases"/>
    <property type="match status" value="1"/>
</dbReference>
<dbReference type="SMART" id="SM00175">
    <property type="entry name" value="RAB"/>
    <property type="match status" value="1"/>
</dbReference>
<sequence length="461" mass="52329">MHAVNDQQQSINLNSSSCASSNEKEQQQPLIHLLEPLNIVLVGDEGVGKSSCLITYSELLNKKNDITKQQQQQQLEYKYDRGCIPSVVETLRREVTIPKTSLGHCKFVNSSALDQSFDSTQSLQNCEGFTMNVNLIDTPGEEDQSMDRVQHYYPHANVFVLIFSINDITSFEKLADYWCKEIKNVSPHPCMMIVGNKSDVGSEERHVTRLDGLEMQNKIGAKMYMEISSTSGNNIVNMFDACVKMGTKELDGRCAHLLYKQNDHSIHLERRHHLHPETLTLNIPPRETLAAIKETPSIPPSTTSSINSSSSSSSASQKVETIKELSSTTQSLCAKITKQLSFGTPPIVEKEFRFGVELLPKIFLDNDPEAEVLKKLNFKIKKIVKVKIDLNMNPLCQIKRQIIGAFGKENPKVWGRKTEEQWLKTLKVQILDNIFNDYYDLDDWEQVISQKEDNIKLLVFY</sequence>
<evidence type="ECO:0000256" key="3">
    <source>
        <dbReference type="SAM" id="MobiDB-lite"/>
    </source>
</evidence>
<reference evidence="4 5" key="1">
    <citation type="journal article" date="2010" name="Cell">
        <title>The genome of Naegleria gruberi illuminates early eukaryotic versatility.</title>
        <authorList>
            <person name="Fritz-Laylin L.K."/>
            <person name="Prochnik S.E."/>
            <person name="Ginger M.L."/>
            <person name="Dacks J.B."/>
            <person name="Carpenter M.L."/>
            <person name="Field M.C."/>
            <person name="Kuo A."/>
            <person name="Paredez A."/>
            <person name="Chapman J."/>
            <person name="Pham J."/>
            <person name="Shu S."/>
            <person name="Neupane R."/>
            <person name="Cipriano M."/>
            <person name="Mancuso J."/>
            <person name="Tu H."/>
            <person name="Salamov A."/>
            <person name="Lindquist E."/>
            <person name="Shapiro H."/>
            <person name="Lucas S."/>
            <person name="Grigoriev I.V."/>
            <person name="Cande W.Z."/>
            <person name="Fulton C."/>
            <person name="Rokhsar D.S."/>
            <person name="Dawson S.C."/>
        </authorList>
    </citation>
    <scope>NUCLEOTIDE SEQUENCE [LARGE SCALE GENOMIC DNA]</scope>
    <source>
        <strain evidence="4 5">NEG-M</strain>
    </source>
</reference>
<feature type="region of interest" description="Disordered" evidence="3">
    <location>
        <begin position="295"/>
        <end position="315"/>
    </location>
</feature>
<keyword evidence="1" id="KW-0547">Nucleotide-binding</keyword>
<accession>D2VCP3</accession>
<dbReference type="KEGG" id="ngr:NAEGRDRAFT_66644"/>
<dbReference type="GeneID" id="8850452"/>
<dbReference type="AlphaFoldDB" id="D2VCP3"/>
<dbReference type="OrthoDB" id="10602112at2759"/>
<evidence type="ECO:0000313" key="4">
    <source>
        <dbReference type="EMBL" id="EFC45340.1"/>
    </source>
</evidence>
<dbReference type="SMART" id="SM00174">
    <property type="entry name" value="RHO"/>
    <property type="match status" value="1"/>
</dbReference>
<dbReference type="PRINTS" id="PR00449">
    <property type="entry name" value="RASTRNSFRMNG"/>
</dbReference>
<dbReference type="PROSITE" id="PS51419">
    <property type="entry name" value="RAB"/>
    <property type="match status" value="1"/>
</dbReference>
<dbReference type="InParanoid" id="D2VCP3"/>
<keyword evidence="5" id="KW-1185">Reference proteome</keyword>
<dbReference type="SMART" id="SM00173">
    <property type="entry name" value="RAS"/>
    <property type="match status" value="1"/>
</dbReference>
<dbReference type="InterPro" id="IPR005225">
    <property type="entry name" value="Small_GTP-bd"/>
</dbReference>
<dbReference type="EMBL" id="GG738863">
    <property type="protein sequence ID" value="EFC45340.1"/>
    <property type="molecule type" value="Genomic_DNA"/>
</dbReference>
<dbReference type="PROSITE" id="PS51420">
    <property type="entry name" value="RHO"/>
    <property type="match status" value="1"/>
</dbReference>
<name>D2VCP3_NAEGR</name>
<dbReference type="NCBIfam" id="TIGR00231">
    <property type="entry name" value="small_GTP"/>
    <property type="match status" value="1"/>
</dbReference>
<evidence type="ECO:0000313" key="5">
    <source>
        <dbReference type="Proteomes" id="UP000006671"/>
    </source>
</evidence>
<organism evidence="5">
    <name type="scientific">Naegleria gruberi</name>
    <name type="common">Amoeba</name>
    <dbReference type="NCBI Taxonomy" id="5762"/>
    <lineage>
        <taxon>Eukaryota</taxon>
        <taxon>Discoba</taxon>
        <taxon>Heterolobosea</taxon>
        <taxon>Tetramitia</taxon>
        <taxon>Eutetramitia</taxon>
        <taxon>Vahlkampfiidae</taxon>
        <taxon>Naegleria</taxon>
    </lineage>
</organism>
<dbReference type="Pfam" id="PF00071">
    <property type="entry name" value="Ras"/>
    <property type="match status" value="1"/>
</dbReference>
<feature type="compositionally biased region" description="Low complexity" evidence="3">
    <location>
        <begin position="300"/>
        <end position="315"/>
    </location>
</feature>
<dbReference type="RefSeq" id="XP_002678084.1">
    <property type="nucleotide sequence ID" value="XM_002678038.1"/>
</dbReference>
<dbReference type="GO" id="GO:0003924">
    <property type="term" value="F:GTPase activity"/>
    <property type="evidence" value="ECO:0007669"/>
    <property type="project" value="InterPro"/>
</dbReference>
<dbReference type="VEuPathDB" id="AmoebaDB:NAEGRDRAFT_66644"/>
<dbReference type="InterPro" id="IPR003578">
    <property type="entry name" value="Small_GTPase_Rho"/>
</dbReference>